<feature type="transmembrane region" description="Helical" evidence="5">
    <location>
        <begin position="118"/>
        <end position="135"/>
    </location>
</feature>
<accession>A0ABW8Q0M8</accession>
<gene>
    <name evidence="7" type="ORF">V6U78_10180</name>
</gene>
<dbReference type="EMBL" id="JBANFI010000005">
    <property type="protein sequence ID" value="MFK7161403.1"/>
    <property type="molecule type" value="Genomic_DNA"/>
</dbReference>
<feature type="transmembrane region" description="Helical" evidence="5">
    <location>
        <begin position="155"/>
        <end position="174"/>
    </location>
</feature>
<evidence type="ECO:0000256" key="1">
    <source>
        <dbReference type="ARBA" id="ARBA00004141"/>
    </source>
</evidence>
<organism evidence="7 8">
    <name type="scientific">Marinospirillum alkalitolerans</name>
    <dbReference type="NCBI Taxonomy" id="3123374"/>
    <lineage>
        <taxon>Bacteria</taxon>
        <taxon>Pseudomonadati</taxon>
        <taxon>Pseudomonadota</taxon>
        <taxon>Gammaproteobacteria</taxon>
        <taxon>Oceanospirillales</taxon>
        <taxon>Oceanospirillaceae</taxon>
        <taxon>Marinospirillum</taxon>
    </lineage>
</organism>
<dbReference type="PANTHER" id="PTHR37422:SF13">
    <property type="entry name" value="LIPOPOLYSACCHARIDE BIOSYNTHESIS PROTEIN PA4999-RELATED"/>
    <property type="match status" value="1"/>
</dbReference>
<evidence type="ECO:0000256" key="5">
    <source>
        <dbReference type="SAM" id="Phobius"/>
    </source>
</evidence>
<feature type="transmembrane region" description="Helical" evidence="5">
    <location>
        <begin position="93"/>
        <end position="111"/>
    </location>
</feature>
<keyword evidence="4 5" id="KW-0472">Membrane</keyword>
<keyword evidence="8" id="KW-1185">Reference proteome</keyword>
<dbReference type="InterPro" id="IPR007016">
    <property type="entry name" value="O-antigen_ligase-rel_domated"/>
</dbReference>
<protein>
    <submittedName>
        <fullName evidence="7">O-antigen ligase family protein</fullName>
    </submittedName>
</protein>
<feature type="transmembrane region" description="Helical" evidence="5">
    <location>
        <begin position="236"/>
        <end position="254"/>
    </location>
</feature>
<reference evidence="7 8" key="1">
    <citation type="submission" date="2024-02" db="EMBL/GenBank/DDBJ databases">
        <title>Marinospirillum sp. MEB 164 isolated from Lonar lake sediment.</title>
        <authorList>
            <person name="Joshi A."/>
            <person name="Thite S."/>
        </authorList>
    </citation>
    <scope>NUCLEOTIDE SEQUENCE [LARGE SCALE GENOMIC DNA]</scope>
    <source>
        <strain evidence="7 8">MEB164</strain>
    </source>
</reference>
<feature type="transmembrane region" description="Helical" evidence="5">
    <location>
        <begin position="340"/>
        <end position="362"/>
    </location>
</feature>
<proteinExistence type="predicted"/>
<keyword evidence="3 5" id="KW-1133">Transmembrane helix</keyword>
<keyword evidence="7" id="KW-0436">Ligase</keyword>
<feature type="transmembrane region" description="Helical" evidence="5">
    <location>
        <begin position="186"/>
        <end position="205"/>
    </location>
</feature>
<evidence type="ECO:0000256" key="4">
    <source>
        <dbReference type="ARBA" id="ARBA00023136"/>
    </source>
</evidence>
<evidence type="ECO:0000313" key="8">
    <source>
        <dbReference type="Proteomes" id="UP001621714"/>
    </source>
</evidence>
<feature type="domain" description="O-antigen ligase-related" evidence="6">
    <location>
        <begin position="199"/>
        <end position="353"/>
    </location>
</feature>
<keyword evidence="2 5" id="KW-0812">Transmembrane</keyword>
<sequence>MLAALKSQKREQLSFWVLALLLFFLYWSSALTLALNFVLLAFFLVSLLAGKNKLSLADHYPLLLGLVFFSYLLLRVGVDVFWLEQSQQENLRFLRKVWVFLPFFAIALLVLSERSLKFLWVSMSLGFLAYVFFASGEGLAFFTSLERLGVRKLNAQHLGLLAAIFFVVYSFLLAEWMAKKGKSVQDWLLIGMVGLLIGAFLFLTLRSLSRGPWIALLVHFSVLALFYFWQRFRVTGLLVFVVLIATILVSSRFIPPADFVLQRLLQEASVVQTLLVSGLDALEMSSWGIRAHLWAAGLDAGFSHFWFGAGWYAPEGLIAQADIPVWAKDFDHFHNQFIDLFVRLGVFGLLLFLAFLIAVYTAVWRAYLGSYINIYALLMRVSVLNVLVLSFMTETYLSFFSWWQNLALLLGMILMTVMHSTQSESPGCS</sequence>
<feature type="transmembrane region" description="Helical" evidence="5">
    <location>
        <begin position="62"/>
        <end position="81"/>
    </location>
</feature>
<feature type="transmembrane region" description="Helical" evidence="5">
    <location>
        <begin position="374"/>
        <end position="393"/>
    </location>
</feature>
<dbReference type="PANTHER" id="PTHR37422">
    <property type="entry name" value="TEICHURONIC ACID BIOSYNTHESIS PROTEIN TUAE"/>
    <property type="match status" value="1"/>
</dbReference>
<comment type="caution">
    <text evidence="7">The sequence shown here is derived from an EMBL/GenBank/DDBJ whole genome shotgun (WGS) entry which is preliminary data.</text>
</comment>
<evidence type="ECO:0000256" key="3">
    <source>
        <dbReference type="ARBA" id="ARBA00022989"/>
    </source>
</evidence>
<dbReference type="Pfam" id="PF04932">
    <property type="entry name" value="Wzy_C"/>
    <property type="match status" value="1"/>
</dbReference>
<comment type="subcellular location">
    <subcellularLocation>
        <location evidence="1">Membrane</location>
        <topology evidence="1">Multi-pass membrane protein</topology>
    </subcellularLocation>
</comment>
<name>A0ABW8Q0M8_9GAMM</name>
<evidence type="ECO:0000313" key="7">
    <source>
        <dbReference type="EMBL" id="MFK7161403.1"/>
    </source>
</evidence>
<feature type="transmembrane region" description="Helical" evidence="5">
    <location>
        <begin position="399"/>
        <end position="417"/>
    </location>
</feature>
<evidence type="ECO:0000259" key="6">
    <source>
        <dbReference type="Pfam" id="PF04932"/>
    </source>
</evidence>
<dbReference type="GO" id="GO:0016874">
    <property type="term" value="F:ligase activity"/>
    <property type="evidence" value="ECO:0007669"/>
    <property type="project" value="UniProtKB-KW"/>
</dbReference>
<feature type="transmembrane region" description="Helical" evidence="5">
    <location>
        <begin position="33"/>
        <end position="50"/>
    </location>
</feature>
<dbReference type="InterPro" id="IPR051533">
    <property type="entry name" value="WaaL-like"/>
</dbReference>
<evidence type="ECO:0000256" key="2">
    <source>
        <dbReference type="ARBA" id="ARBA00022692"/>
    </source>
</evidence>
<dbReference type="Proteomes" id="UP001621714">
    <property type="component" value="Unassembled WGS sequence"/>
</dbReference>
<dbReference type="RefSeq" id="WP_405340140.1">
    <property type="nucleotide sequence ID" value="NZ_JBANFI010000005.1"/>
</dbReference>
<feature type="transmembrane region" description="Helical" evidence="5">
    <location>
        <begin position="211"/>
        <end position="229"/>
    </location>
</feature>